<proteinExistence type="predicted"/>
<feature type="non-terminal residue" evidence="2">
    <location>
        <position position="80"/>
    </location>
</feature>
<keyword evidence="1" id="KW-0732">Signal</keyword>
<dbReference type="Proteomes" id="UP000241858">
    <property type="component" value="Unassembled WGS sequence"/>
</dbReference>
<protein>
    <submittedName>
        <fullName evidence="2">Uncharacterized protein</fullName>
    </submittedName>
</protein>
<dbReference type="AlphaFoldDB" id="A0A2T3HSB3"/>
<feature type="chain" id="PRO_5015486099" evidence="1">
    <location>
        <begin position="23"/>
        <end position="80"/>
    </location>
</feature>
<dbReference type="EMBL" id="PYLY01000086">
    <property type="protein sequence ID" value="PST95759.1"/>
    <property type="molecule type" value="Genomic_DNA"/>
</dbReference>
<evidence type="ECO:0000313" key="3">
    <source>
        <dbReference type="Proteomes" id="UP000241858"/>
    </source>
</evidence>
<gene>
    <name evidence="2" type="ORF">C0W81_20225</name>
</gene>
<evidence type="ECO:0000313" key="2">
    <source>
        <dbReference type="EMBL" id="PST95759.1"/>
    </source>
</evidence>
<name>A0A2T3HSB3_9GAMM</name>
<sequence length="80" mass="9243">MKINKLTLALSSLLSISQFASANSEQSYFQSLQNTTTNQIEERLHNLRQQAINNENIINENGKRYIVVNNTKYPLTHDNY</sequence>
<evidence type="ECO:0000256" key="1">
    <source>
        <dbReference type="SAM" id="SignalP"/>
    </source>
</evidence>
<feature type="signal peptide" evidence="1">
    <location>
        <begin position="1"/>
        <end position="22"/>
    </location>
</feature>
<reference evidence="2 3" key="1">
    <citation type="submission" date="2018-03" db="EMBL/GenBank/DDBJ databases">
        <title>Whole genome sequencing of Histamine producing bacteria.</title>
        <authorList>
            <person name="Butler K."/>
        </authorList>
    </citation>
    <scope>NUCLEOTIDE SEQUENCE [LARGE SCALE GENOMIC DNA]</scope>
    <source>
        <strain evidence="2 3">DSM 23343</strain>
    </source>
</reference>
<accession>A0A2T3HSB3</accession>
<comment type="caution">
    <text evidence="2">The sequence shown here is derived from an EMBL/GenBank/DDBJ whole genome shotgun (WGS) entry which is preliminary data.</text>
</comment>
<dbReference type="RefSeq" id="WP_146145135.1">
    <property type="nucleotide sequence ID" value="NZ_PYLY01000086.1"/>
</dbReference>
<organism evidence="2 3">
    <name type="scientific">Photobacterium aquimaris</name>
    <dbReference type="NCBI Taxonomy" id="512643"/>
    <lineage>
        <taxon>Bacteria</taxon>
        <taxon>Pseudomonadati</taxon>
        <taxon>Pseudomonadota</taxon>
        <taxon>Gammaproteobacteria</taxon>
        <taxon>Vibrionales</taxon>
        <taxon>Vibrionaceae</taxon>
        <taxon>Photobacterium</taxon>
    </lineage>
</organism>